<comment type="caution">
    <text evidence="1">The sequence shown here is derived from an EMBL/GenBank/DDBJ whole genome shotgun (WGS) entry which is preliminary data.</text>
</comment>
<evidence type="ECO:0000313" key="2">
    <source>
        <dbReference type="Proteomes" id="UP000604046"/>
    </source>
</evidence>
<sequence>MADCPAAAAPPQRCRDARQWKAALEIVARIPQAALQPTVISLNSALASCEHTAQWPRACDLLRGGSDAVDRISYNSALSSLEKARQWRTALGAVGILSMRRLAADTVTINAAASACAPRSIAQKCRVWWFRASLGSVGSWTRDFSHRNSYTGYDVEEMSMLAHSSLLFGRACLMAAGTRGRDVRSFSILRSASATLCSSCSWTNQASTSCTEKEAQSLLASEQLRSFPKTRLSTLKPSA</sequence>
<proteinExistence type="predicted"/>
<reference evidence="1" key="1">
    <citation type="submission" date="2021-02" db="EMBL/GenBank/DDBJ databases">
        <authorList>
            <person name="Dougan E. K."/>
            <person name="Rhodes N."/>
            <person name="Thang M."/>
            <person name="Chan C."/>
        </authorList>
    </citation>
    <scope>NUCLEOTIDE SEQUENCE</scope>
</reference>
<dbReference type="AlphaFoldDB" id="A0A812LQZ5"/>
<accession>A0A812LQZ5</accession>
<evidence type="ECO:0000313" key="1">
    <source>
        <dbReference type="EMBL" id="CAE7248459.1"/>
    </source>
</evidence>
<organism evidence="1 2">
    <name type="scientific">Symbiodinium natans</name>
    <dbReference type="NCBI Taxonomy" id="878477"/>
    <lineage>
        <taxon>Eukaryota</taxon>
        <taxon>Sar</taxon>
        <taxon>Alveolata</taxon>
        <taxon>Dinophyceae</taxon>
        <taxon>Suessiales</taxon>
        <taxon>Symbiodiniaceae</taxon>
        <taxon>Symbiodinium</taxon>
    </lineage>
</organism>
<name>A0A812LQZ5_9DINO</name>
<dbReference type="Proteomes" id="UP000604046">
    <property type="component" value="Unassembled WGS sequence"/>
</dbReference>
<dbReference type="OrthoDB" id="10500358at2759"/>
<gene>
    <name evidence="1" type="ORF">SNAT2548_LOCUS12024</name>
</gene>
<dbReference type="EMBL" id="CAJNDS010001114">
    <property type="protein sequence ID" value="CAE7248459.1"/>
    <property type="molecule type" value="Genomic_DNA"/>
</dbReference>
<dbReference type="Gene3D" id="1.25.40.10">
    <property type="entry name" value="Tetratricopeptide repeat domain"/>
    <property type="match status" value="1"/>
</dbReference>
<protein>
    <submittedName>
        <fullName evidence="1">Uncharacterized protein</fullName>
    </submittedName>
</protein>
<keyword evidence="2" id="KW-1185">Reference proteome</keyword>
<dbReference type="InterPro" id="IPR011990">
    <property type="entry name" value="TPR-like_helical_dom_sf"/>
</dbReference>